<dbReference type="AlphaFoldDB" id="A0ABD0PTC6"/>
<feature type="region of interest" description="Disordered" evidence="1">
    <location>
        <begin position="33"/>
        <end position="65"/>
    </location>
</feature>
<dbReference type="Proteomes" id="UP001529510">
    <property type="component" value="Unassembled WGS sequence"/>
</dbReference>
<sequence length="65" mass="7239">MDQQEEHLLATGQAVQPLVAQVSELTTQLQQLRLPTAPPPPPVLPLSMNTEHRHEPRLPTPEPYA</sequence>
<feature type="non-terminal residue" evidence="2">
    <location>
        <position position="65"/>
    </location>
</feature>
<proteinExistence type="predicted"/>
<evidence type="ECO:0000313" key="3">
    <source>
        <dbReference type="Proteomes" id="UP001529510"/>
    </source>
</evidence>
<protein>
    <submittedName>
        <fullName evidence="2">Uncharacterized protein</fullName>
    </submittedName>
</protein>
<comment type="caution">
    <text evidence="2">The sequence shown here is derived from an EMBL/GenBank/DDBJ whole genome shotgun (WGS) entry which is preliminary data.</text>
</comment>
<evidence type="ECO:0000256" key="1">
    <source>
        <dbReference type="SAM" id="MobiDB-lite"/>
    </source>
</evidence>
<keyword evidence="3" id="KW-1185">Reference proteome</keyword>
<dbReference type="EMBL" id="JAMKFB020000013">
    <property type="protein sequence ID" value="KAL0177287.1"/>
    <property type="molecule type" value="Genomic_DNA"/>
</dbReference>
<evidence type="ECO:0000313" key="2">
    <source>
        <dbReference type="EMBL" id="KAL0177287.1"/>
    </source>
</evidence>
<reference evidence="2 3" key="1">
    <citation type="submission" date="2024-05" db="EMBL/GenBank/DDBJ databases">
        <title>Genome sequencing and assembly of Indian major carp, Cirrhinus mrigala (Hamilton, 1822).</title>
        <authorList>
            <person name="Mohindra V."/>
            <person name="Chowdhury L.M."/>
            <person name="Lal K."/>
            <person name="Jena J.K."/>
        </authorList>
    </citation>
    <scope>NUCLEOTIDE SEQUENCE [LARGE SCALE GENOMIC DNA]</scope>
    <source>
        <strain evidence="2">CM1030</strain>
        <tissue evidence="2">Blood</tissue>
    </source>
</reference>
<accession>A0ABD0PTC6</accession>
<name>A0ABD0PTC6_CIRMR</name>
<organism evidence="2 3">
    <name type="scientific">Cirrhinus mrigala</name>
    <name type="common">Mrigala</name>
    <dbReference type="NCBI Taxonomy" id="683832"/>
    <lineage>
        <taxon>Eukaryota</taxon>
        <taxon>Metazoa</taxon>
        <taxon>Chordata</taxon>
        <taxon>Craniata</taxon>
        <taxon>Vertebrata</taxon>
        <taxon>Euteleostomi</taxon>
        <taxon>Actinopterygii</taxon>
        <taxon>Neopterygii</taxon>
        <taxon>Teleostei</taxon>
        <taxon>Ostariophysi</taxon>
        <taxon>Cypriniformes</taxon>
        <taxon>Cyprinidae</taxon>
        <taxon>Labeoninae</taxon>
        <taxon>Labeonini</taxon>
        <taxon>Cirrhinus</taxon>
    </lineage>
</organism>
<gene>
    <name evidence="2" type="ORF">M9458_026181</name>
</gene>